<dbReference type="RefSeq" id="XP_012896988.1">
    <property type="nucleotide sequence ID" value="XM_013041534.1"/>
</dbReference>
<accession>D8M4F1</accession>
<dbReference type="SMART" id="SM00174">
    <property type="entry name" value="RHO"/>
    <property type="match status" value="1"/>
</dbReference>
<name>D8M4F1_BLAHO</name>
<protein>
    <submittedName>
        <fullName evidence="3">Uncharacterized protein</fullName>
    </submittedName>
</protein>
<dbReference type="NCBIfam" id="TIGR00231">
    <property type="entry name" value="small_GTP"/>
    <property type="match status" value="1"/>
</dbReference>
<gene>
    <name evidence="3" type="ORF">GSBLH_T00002906001</name>
</gene>
<keyword evidence="2" id="KW-0342">GTP-binding</keyword>
<proteinExistence type="predicted"/>
<dbReference type="Proteomes" id="UP000008312">
    <property type="component" value="Unassembled WGS sequence"/>
</dbReference>
<dbReference type="Gene3D" id="3.40.50.300">
    <property type="entry name" value="P-loop containing nucleotide triphosphate hydrolases"/>
    <property type="match status" value="1"/>
</dbReference>
<dbReference type="PROSITE" id="PS51420">
    <property type="entry name" value="RHO"/>
    <property type="match status" value="1"/>
</dbReference>
<dbReference type="OrthoDB" id="5976022at2759"/>
<dbReference type="PANTHER" id="PTHR24072">
    <property type="entry name" value="RHO FAMILY GTPASE"/>
    <property type="match status" value="1"/>
</dbReference>
<evidence type="ECO:0000256" key="1">
    <source>
        <dbReference type="ARBA" id="ARBA00022741"/>
    </source>
</evidence>
<dbReference type="InterPro" id="IPR001806">
    <property type="entry name" value="Small_GTPase"/>
</dbReference>
<dbReference type="OMA" id="MACIRKK"/>
<organism evidence="3">
    <name type="scientific">Blastocystis hominis</name>
    <dbReference type="NCBI Taxonomy" id="12968"/>
    <lineage>
        <taxon>Eukaryota</taxon>
        <taxon>Sar</taxon>
        <taxon>Stramenopiles</taxon>
        <taxon>Bigyra</taxon>
        <taxon>Opalozoa</taxon>
        <taxon>Opalinata</taxon>
        <taxon>Blastocystidae</taxon>
        <taxon>Blastocystis</taxon>
    </lineage>
</organism>
<evidence type="ECO:0000313" key="4">
    <source>
        <dbReference type="Proteomes" id="UP000008312"/>
    </source>
</evidence>
<evidence type="ECO:0000313" key="3">
    <source>
        <dbReference type="EMBL" id="CBK22940.2"/>
    </source>
</evidence>
<keyword evidence="1" id="KW-0547">Nucleotide-binding</keyword>
<dbReference type="InParanoid" id="D8M4F1"/>
<dbReference type="GO" id="GO:0003924">
    <property type="term" value="F:GTPase activity"/>
    <property type="evidence" value="ECO:0007669"/>
    <property type="project" value="InterPro"/>
</dbReference>
<dbReference type="PROSITE" id="PS51419">
    <property type="entry name" value="RAB"/>
    <property type="match status" value="1"/>
</dbReference>
<dbReference type="SUPFAM" id="SSF52540">
    <property type="entry name" value="P-loop containing nucleoside triphosphate hydrolases"/>
    <property type="match status" value="1"/>
</dbReference>
<dbReference type="PRINTS" id="PR00449">
    <property type="entry name" value="RASTRNSFRMNG"/>
</dbReference>
<dbReference type="GeneID" id="24920041"/>
<sequence length="98" mass="11032">MTPSSVLLSGTTCHCFLIFSRDGAVGKTSMLISYGSDEFPVEYVPTIVDNYSAELQINGKTQILELWDTAGQEEYDQLRTLSYPETNIFIICYSIVEY</sequence>
<dbReference type="InterPro" id="IPR003578">
    <property type="entry name" value="Small_GTPase_Rho"/>
</dbReference>
<dbReference type="InterPro" id="IPR027417">
    <property type="entry name" value="P-loop_NTPase"/>
</dbReference>
<evidence type="ECO:0000256" key="2">
    <source>
        <dbReference type="ARBA" id="ARBA00023134"/>
    </source>
</evidence>
<dbReference type="GO" id="GO:0007264">
    <property type="term" value="P:small GTPase-mediated signal transduction"/>
    <property type="evidence" value="ECO:0007669"/>
    <property type="project" value="InterPro"/>
</dbReference>
<dbReference type="GO" id="GO:0005525">
    <property type="term" value="F:GTP binding"/>
    <property type="evidence" value="ECO:0007669"/>
    <property type="project" value="UniProtKB-KW"/>
</dbReference>
<dbReference type="Pfam" id="PF00071">
    <property type="entry name" value="Ras"/>
    <property type="match status" value="1"/>
</dbReference>
<dbReference type="AlphaFoldDB" id="D8M4F1"/>
<dbReference type="InterPro" id="IPR005225">
    <property type="entry name" value="Small_GTP-bd"/>
</dbReference>
<reference evidence="3" key="1">
    <citation type="submission" date="2010-02" db="EMBL/GenBank/DDBJ databases">
        <title>Sequencing and annotation of the Blastocystis hominis genome.</title>
        <authorList>
            <person name="Wincker P."/>
        </authorList>
    </citation>
    <scope>NUCLEOTIDE SEQUENCE</scope>
    <source>
        <strain evidence="3">Singapore isolate B</strain>
    </source>
</reference>
<keyword evidence="4" id="KW-1185">Reference proteome</keyword>
<dbReference type="EMBL" id="FN668652">
    <property type="protein sequence ID" value="CBK22940.2"/>
    <property type="molecule type" value="Genomic_DNA"/>
</dbReference>